<evidence type="ECO:0000313" key="9">
    <source>
        <dbReference type="Proteomes" id="UP000824142"/>
    </source>
</evidence>
<dbReference type="InterPro" id="IPR023035">
    <property type="entry name" value="Ribosomal_uS9_bac/plastid"/>
</dbReference>
<keyword evidence="2 5" id="KW-0689">Ribosomal protein</keyword>
<evidence type="ECO:0000256" key="2">
    <source>
        <dbReference type="ARBA" id="ARBA00022980"/>
    </source>
</evidence>
<comment type="similarity">
    <text evidence="1 5 6">Belongs to the universal ribosomal protein uS9 family.</text>
</comment>
<name>A0A9D1SMI7_9PROT</name>
<gene>
    <name evidence="5 8" type="primary">rpsI</name>
    <name evidence="8" type="ORF">IAC63_00665</name>
</gene>
<evidence type="ECO:0000256" key="4">
    <source>
        <dbReference type="ARBA" id="ARBA00035259"/>
    </source>
</evidence>
<dbReference type="FunFam" id="3.30.230.10:FF:000001">
    <property type="entry name" value="30S ribosomal protein S9"/>
    <property type="match status" value="1"/>
</dbReference>
<feature type="compositionally biased region" description="Basic residues" evidence="7">
    <location>
        <begin position="7"/>
        <end position="17"/>
    </location>
</feature>
<dbReference type="GO" id="GO:0003735">
    <property type="term" value="F:structural constituent of ribosome"/>
    <property type="evidence" value="ECO:0007669"/>
    <property type="project" value="InterPro"/>
</dbReference>
<reference evidence="8" key="1">
    <citation type="submission" date="2020-10" db="EMBL/GenBank/DDBJ databases">
        <authorList>
            <person name="Gilroy R."/>
        </authorList>
    </citation>
    <scope>NUCLEOTIDE SEQUENCE</scope>
    <source>
        <strain evidence="8">CHK136-897</strain>
    </source>
</reference>
<protein>
    <recommendedName>
        <fullName evidence="4 5">Small ribosomal subunit protein uS9</fullName>
    </recommendedName>
</protein>
<evidence type="ECO:0000256" key="3">
    <source>
        <dbReference type="ARBA" id="ARBA00023274"/>
    </source>
</evidence>
<dbReference type="GO" id="GO:0003723">
    <property type="term" value="F:RNA binding"/>
    <property type="evidence" value="ECO:0007669"/>
    <property type="project" value="TreeGrafter"/>
</dbReference>
<dbReference type="Pfam" id="PF00380">
    <property type="entry name" value="Ribosomal_S9"/>
    <property type="match status" value="1"/>
</dbReference>
<dbReference type="AlphaFoldDB" id="A0A9D1SMI7"/>
<evidence type="ECO:0000256" key="6">
    <source>
        <dbReference type="RuleBase" id="RU003815"/>
    </source>
</evidence>
<dbReference type="PANTHER" id="PTHR21569:SF1">
    <property type="entry name" value="SMALL RIBOSOMAL SUBUNIT PROTEIN US9M"/>
    <property type="match status" value="1"/>
</dbReference>
<sequence>MTEEKKTVKKTATKTTKKAAPAKATAKKAVADAKLSNATYATGKRKDSVARVYLIAGKGQIIVNGIPMAEYFRRPVLQMIIAQPFGITKRETAYDVHAIVMGGGLSGQAGAVKHGISKALEKVEPELRKTLKAAGFLTRDSRVVERKHFGRHKARRSTQFSKR</sequence>
<dbReference type="PROSITE" id="PS00360">
    <property type="entry name" value="RIBOSOMAL_S9"/>
    <property type="match status" value="1"/>
</dbReference>
<dbReference type="InterPro" id="IPR020568">
    <property type="entry name" value="Ribosomal_Su5_D2-typ_SF"/>
</dbReference>
<keyword evidence="3 5" id="KW-0687">Ribonucleoprotein</keyword>
<evidence type="ECO:0000313" key="8">
    <source>
        <dbReference type="EMBL" id="HIU65138.1"/>
    </source>
</evidence>
<comment type="caution">
    <text evidence="8">The sequence shown here is derived from an EMBL/GenBank/DDBJ whole genome shotgun (WGS) entry which is preliminary data.</text>
</comment>
<dbReference type="SUPFAM" id="SSF54211">
    <property type="entry name" value="Ribosomal protein S5 domain 2-like"/>
    <property type="match status" value="1"/>
</dbReference>
<dbReference type="InterPro" id="IPR020574">
    <property type="entry name" value="Ribosomal_uS9_CS"/>
</dbReference>
<proteinExistence type="inferred from homology"/>
<accession>A0A9D1SMI7</accession>
<dbReference type="PANTHER" id="PTHR21569">
    <property type="entry name" value="RIBOSOMAL PROTEIN S9"/>
    <property type="match status" value="1"/>
</dbReference>
<dbReference type="GO" id="GO:0022627">
    <property type="term" value="C:cytosolic small ribosomal subunit"/>
    <property type="evidence" value="ECO:0007669"/>
    <property type="project" value="TreeGrafter"/>
</dbReference>
<dbReference type="InterPro" id="IPR000754">
    <property type="entry name" value="Ribosomal_uS9"/>
</dbReference>
<dbReference type="Proteomes" id="UP000824142">
    <property type="component" value="Unassembled WGS sequence"/>
</dbReference>
<dbReference type="GO" id="GO:0006412">
    <property type="term" value="P:translation"/>
    <property type="evidence" value="ECO:0007669"/>
    <property type="project" value="UniProtKB-UniRule"/>
</dbReference>
<evidence type="ECO:0000256" key="5">
    <source>
        <dbReference type="HAMAP-Rule" id="MF_00532"/>
    </source>
</evidence>
<evidence type="ECO:0000256" key="7">
    <source>
        <dbReference type="SAM" id="MobiDB-lite"/>
    </source>
</evidence>
<organism evidence="8 9">
    <name type="scientific">Candidatus Enterousia avicola</name>
    <dbReference type="NCBI Taxonomy" id="2840787"/>
    <lineage>
        <taxon>Bacteria</taxon>
        <taxon>Pseudomonadati</taxon>
        <taxon>Pseudomonadota</taxon>
        <taxon>Alphaproteobacteria</taxon>
        <taxon>Candidatus Enterousia</taxon>
    </lineage>
</organism>
<evidence type="ECO:0000256" key="1">
    <source>
        <dbReference type="ARBA" id="ARBA00005251"/>
    </source>
</evidence>
<dbReference type="NCBIfam" id="NF001099">
    <property type="entry name" value="PRK00132.1"/>
    <property type="match status" value="1"/>
</dbReference>
<reference evidence="8" key="2">
    <citation type="journal article" date="2021" name="PeerJ">
        <title>Extensive microbial diversity within the chicken gut microbiome revealed by metagenomics and culture.</title>
        <authorList>
            <person name="Gilroy R."/>
            <person name="Ravi A."/>
            <person name="Getino M."/>
            <person name="Pursley I."/>
            <person name="Horton D.L."/>
            <person name="Alikhan N.F."/>
            <person name="Baker D."/>
            <person name="Gharbi K."/>
            <person name="Hall N."/>
            <person name="Watson M."/>
            <person name="Adriaenssens E.M."/>
            <person name="Foster-Nyarko E."/>
            <person name="Jarju S."/>
            <person name="Secka A."/>
            <person name="Antonio M."/>
            <person name="Oren A."/>
            <person name="Chaudhuri R.R."/>
            <person name="La Ragione R."/>
            <person name="Hildebrand F."/>
            <person name="Pallen M.J."/>
        </authorList>
    </citation>
    <scope>NUCLEOTIDE SEQUENCE</scope>
    <source>
        <strain evidence="8">CHK136-897</strain>
    </source>
</reference>
<dbReference type="EMBL" id="DVNO01000005">
    <property type="protein sequence ID" value="HIU65138.1"/>
    <property type="molecule type" value="Genomic_DNA"/>
</dbReference>
<feature type="region of interest" description="Disordered" evidence="7">
    <location>
        <begin position="1"/>
        <end position="21"/>
    </location>
</feature>
<dbReference type="HAMAP" id="MF_00532_B">
    <property type="entry name" value="Ribosomal_uS9_B"/>
    <property type="match status" value="1"/>
</dbReference>
<dbReference type="InterPro" id="IPR014721">
    <property type="entry name" value="Ribsml_uS5_D2-typ_fold_subgr"/>
</dbReference>
<dbReference type="Gene3D" id="3.30.230.10">
    <property type="match status" value="1"/>
</dbReference>